<feature type="domain" description="Sodium/calcium exchanger membrane region" evidence="9">
    <location>
        <begin position="429"/>
        <end position="585"/>
    </location>
</feature>
<keyword evidence="4" id="KW-0406">Ion transport</keyword>
<keyword evidence="4" id="KW-0813">Transport</keyword>
<evidence type="ECO:0000256" key="3">
    <source>
        <dbReference type="ARBA" id="ARBA00022449"/>
    </source>
</evidence>
<dbReference type="NCBIfam" id="TIGR00367">
    <property type="entry name" value="calcium/sodium antiporter"/>
    <property type="match status" value="1"/>
</dbReference>
<feature type="transmembrane region" description="Helical" evidence="8">
    <location>
        <begin position="538"/>
        <end position="559"/>
    </location>
</feature>
<keyword evidence="4" id="KW-0109">Calcium transport</keyword>
<feature type="transmembrane region" description="Helical" evidence="8">
    <location>
        <begin position="571"/>
        <end position="592"/>
    </location>
</feature>
<dbReference type="GO" id="GO:0006874">
    <property type="term" value="P:intracellular calcium ion homeostasis"/>
    <property type="evidence" value="ECO:0007669"/>
    <property type="project" value="TreeGrafter"/>
</dbReference>
<feature type="transmembrane region" description="Helical" evidence="8">
    <location>
        <begin position="145"/>
        <end position="166"/>
    </location>
</feature>
<comment type="subcellular location">
    <subcellularLocation>
        <location evidence="1">Membrane</location>
        <topology evidence="1">Multi-pass membrane protein</topology>
    </subcellularLocation>
</comment>
<dbReference type="Pfam" id="PF01699">
    <property type="entry name" value="Na_Ca_ex"/>
    <property type="match status" value="2"/>
</dbReference>
<dbReference type="FunFam" id="1.20.1420.30:FF:000004">
    <property type="entry name" value="Sodium/potassium/calcium exchanger 2 isoform 1"/>
    <property type="match status" value="1"/>
</dbReference>
<keyword evidence="4" id="KW-0106">Calcium</keyword>
<dbReference type="PANTHER" id="PTHR10846:SF72">
    <property type="entry name" value="SODIUM_POTASSIUM_CALCIUM EXCHANGER NCKX30C"/>
    <property type="match status" value="1"/>
</dbReference>
<evidence type="ECO:0000259" key="9">
    <source>
        <dbReference type="Pfam" id="PF01699"/>
    </source>
</evidence>
<feature type="transmembrane region" description="Helical" evidence="8">
    <location>
        <begin position="463"/>
        <end position="484"/>
    </location>
</feature>
<dbReference type="Gene3D" id="1.20.1420.30">
    <property type="entry name" value="NCX, central ion-binding region"/>
    <property type="match status" value="2"/>
</dbReference>
<keyword evidence="6 8" id="KW-1133">Transmembrane helix</keyword>
<keyword evidence="11" id="KW-1185">Reference proteome</keyword>
<comment type="similarity">
    <text evidence="2">Belongs to the Ca(2+):cation antiporter (CaCA) (TC 2.A.19) family. SLC24A subfamily.</text>
</comment>
<keyword evidence="3" id="KW-0050">Antiport</keyword>
<feature type="transmembrane region" description="Helical" evidence="8">
    <location>
        <begin position="206"/>
        <end position="225"/>
    </location>
</feature>
<feature type="transmembrane region" description="Helical" evidence="8">
    <location>
        <begin position="172"/>
        <end position="194"/>
    </location>
</feature>
<name>A0A0B2VR68_TOXCA</name>
<evidence type="ECO:0000256" key="1">
    <source>
        <dbReference type="ARBA" id="ARBA00004141"/>
    </source>
</evidence>
<gene>
    <name evidence="10" type="primary">SLC24A2</name>
    <name evidence="10" type="ORF">Tcan_16809</name>
</gene>
<feature type="transmembrane region" description="Helical" evidence="8">
    <location>
        <begin position="505"/>
        <end position="526"/>
    </location>
</feature>
<dbReference type="GO" id="GO:0005886">
    <property type="term" value="C:plasma membrane"/>
    <property type="evidence" value="ECO:0007669"/>
    <property type="project" value="TreeGrafter"/>
</dbReference>
<feature type="domain" description="Sodium/calcium exchanger membrane region" evidence="9">
    <location>
        <begin position="98"/>
        <end position="248"/>
    </location>
</feature>
<reference evidence="10 11" key="1">
    <citation type="submission" date="2014-11" db="EMBL/GenBank/DDBJ databases">
        <title>Genetic blueprint of the zoonotic pathogen Toxocara canis.</title>
        <authorList>
            <person name="Zhu X.-Q."/>
            <person name="Korhonen P.K."/>
            <person name="Cai H."/>
            <person name="Young N.D."/>
            <person name="Nejsum P."/>
            <person name="von Samson-Himmelstjerna G."/>
            <person name="Boag P.R."/>
            <person name="Tan P."/>
            <person name="Li Q."/>
            <person name="Min J."/>
            <person name="Yang Y."/>
            <person name="Wang X."/>
            <person name="Fang X."/>
            <person name="Hall R.S."/>
            <person name="Hofmann A."/>
            <person name="Sternberg P.W."/>
            <person name="Jex A.R."/>
            <person name="Gasser R.B."/>
        </authorList>
    </citation>
    <scope>NUCLEOTIDE SEQUENCE [LARGE SCALE GENOMIC DNA]</scope>
    <source>
        <strain evidence="10">PN_DK_2014</strain>
    </source>
</reference>
<keyword evidence="7 8" id="KW-0472">Membrane</keyword>
<evidence type="ECO:0000256" key="6">
    <source>
        <dbReference type="ARBA" id="ARBA00022989"/>
    </source>
</evidence>
<protein>
    <submittedName>
        <fullName evidence="10">Sodium/potassium/calcium exchanger 2</fullName>
    </submittedName>
</protein>
<comment type="caution">
    <text evidence="10">The sequence shown here is derived from an EMBL/GenBank/DDBJ whole genome shotgun (WGS) entry which is preliminary data.</text>
</comment>
<accession>A0A0B2VR68</accession>
<dbReference type="InterPro" id="IPR004481">
    <property type="entry name" value="K/Na/Ca-exchanger"/>
</dbReference>
<evidence type="ECO:0000313" key="10">
    <source>
        <dbReference type="EMBL" id="KHN84113.1"/>
    </source>
</evidence>
<organism evidence="10 11">
    <name type="scientific">Toxocara canis</name>
    <name type="common">Canine roundworm</name>
    <dbReference type="NCBI Taxonomy" id="6265"/>
    <lineage>
        <taxon>Eukaryota</taxon>
        <taxon>Metazoa</taxon>
        <taxon>Ecdysozoa</taxon>
        <taxon>Nematoda</taxon>
        <taxon>Chromadorea</taxon>
        <taxon>Rhabditida</taxon>
        <taxon>Spirurina</taxon>
        <taxon>Ascaridomorpha</taxon>
        <taxon>Ascaridoidea</taxon>
        <taxon>Toxocaridae</taxon>
        <taxon>Toxocara</taxon>
    </lineage>
</organism>
<dbReference type="OrthoDB" id="2127281at2759"/>
<keyword evidence="5 8" id="KW-0812">Transmembrane</keyword>
<dbReference type="InterPro" id="IPR044880">
    <property type="entry name" value="NCX_ion-bd_dom_sf"/>
</dbReference>
<evidence type="ECO:0000256" key="5">
    <source>
        <dbReference type="ARBA" id="ARBA00022692"/>
    </source>
</evidence>
<dbReference type="STRING" id="6265.A0A0B2VR68"/>
<sequence>MEPDEIQRLLSAEESSSKGKVIIPQHKPVPNRPAIIDMSLARLLHVRRIMFIDYDVQLERSIACSAHKTNESEPDLFPDDAFTLQQRRHGAILLHFCGLIYMFVALAIVCDEFFVPSLSVLTEAVNLYLFTMLIQLAISDDVAGATFMAAGGSAPEFFTSVFGVFITQNNVGIGTIVGSATFNILCVLAFCTLFSKEVLQLTWWPLFRDIFFYIFALLFLVAFFLDDRIEVHEALSMFIIYVIYAIIMKYNERLEIAVKVKLFRLSKVGAIERSVDTTTAACGSKQMSKESVTSLRMEHRKSVPVLRSGALFRSGIATLARESTLPEEDNDALNTDTRRKAMANNAGQVAMNSIRNGDANDALANGRSVVAAKEERKGSTISNAEKPVDISWPPTTSGRFTYLCLAPIMLPLYVTLPDTKKPSSRRYFVVTFIGSIFWIALFSYLMVWWANTIGETLGIPTEIMGLTVLAAGTSIPDLITSVIVARKGLGDMAVSSSIGSNLFDICIGLPVPWLLHFSFGWLLYGAGDGVRAVSVSSKGLICSVSLLFLMLLVLVFAVAASGWRMNKRFGVIMILSYMLFCVISVLLEIGYMTCPLRTNAVCR</sequence>
<dbReference type="GO" id="GO:0005262">
    <property type="term" value="F:calcium channel activity"/>
    <property type="evidence" value="ECO:0007669"/>
    <property type="project" value="TreeGrafter"/>
</dbReference>
<evidence type="ECO:0000256" key="2">
    <source>
        <dbReference type="ARBA" id="ARBA00005364"/>
    </source>
</evidence>
<feature type="transmembrane region" description="Helical" evidence="8">
    <location>
        <begin position="115"/>
        <end position="138"/>
    </location>
</feature>
<dbReference type="Proteomes" id="UP000031036">
    <property type="component" value="Unassembled WGS sequence"/>
</dbReference>
<dbReference type="EMBL" id="JPKZ01001068">
    <property type="protein sequence ID" value="KHN84113.1"/>
    <property type="molecule type" value="Genomic_DNA"/>
</dbReference>
<dbReference type="InterPro" id="IPR004837">
    <property type="entry name" value="NaCa_Exmemb"/>
</dbReference>
<dbReference type="GO" id="GO:0008273">
    <property type="term" value="F:calcium, potassium:sodium antiporter activity"/>
    <property type="evidence" value="ECO:0007669"/>
    <property type="project" value="TreeGrafter"/>
</dbReference>
<evidence type="ECO:0000256" key="7">
    <source>
        <dbReference type="ARBA" id="ARBA00023136"/>
    </source>
</evidence>
<dbReference type="AlphaFoldDB" id="A0A0B2VR68"/>
<dbReference type="FunFam" id="1.20.1420.30:FF:000066">
    <property type="entry name" value="Na/Ca eXchangers"/>
    <property type="match status" value="1"/>
</dbReference>
<evidence type="ECO:0000256" key="8">
    <source>
        <dbReference type="SAM" id="Phobius"/>
    </source>
</evidence>
<dbReference type="PANTHER" id="PTHR10846">
    <property type="entry name" value="SODIUM/POTASSIUM/CALCIUM EXCHANGER"/>
    <property type="match status" value="1"/>
</dbReference>
<evidence type="ECO:0000313" key="11">
    <source>
        <dbReference type="Proteomes" id="UP000031036"/>
    </source>
</evidence>
<feature type="transmembrane region" description="Helical" evidence="8">
    <location>
        <begin position="91"/>
        <end position="109"/>
    </location>
</feature>
<dbReference type="OMA" id="CAIASRE"/>
<evidence type="ECO:0000256" key="4">
    <source>
        <dbReference type="ARBA" id="ARBA00022568"/>
    </source>
</evidence>
<feature type="transmembrane region" description="Helical" evidence="8">
    <location>
        <begin position="427"/>
        <end position="451"/>
    </location>
</feature>
<proteinExistence type="inferred from homology"/>